<dbReference type="GO" id="GO:0071897">
    <property type="term" value="P:DNA biosynthetic process"/>
    <property type="evidence" value="ECO:0007669"/>
    <property type="project" value="UniProtKB-ARBA"/>
</dbReference>
<sequence>MISERSFYTWNGKINSSALFKIQEVLQQGTVNSPILFNIFISHIINACKLNQNNNTYSIAYADDLIIYVAEKYPTKLKNILETLVNKINNLFARWNLRVSPEKCMTIVFRKPARFVTKAKRVNNEKFVIETFKPDTRELTKIPTKSVVKYLGMNIDYLAKCNDHLDQQLIKARNSFRSLNRLFHNRHISPRAKVICYQLLIRPLLTYAAPVCWNLGAAQMEKVRRFERACLRTALSMHRRPETDYQHRICNKEIFDAPNIPRIDNHQLKLTRDYFSKTKDINNNIIKNLRVTTGDTHIKAQKGLLQPQDFTVLDKLGFIQDGYNIPILYHKSRHKGDKSINLTTFKDSPSKYSIALPKRDQIDLHRLDAEKYWWTCKETNEYKDLQRRKLLINN</sequence>
<keyword evidence="3" id="KW-1185">Reference proteome</keyword>
<dbReference type="OrthoDB" id="7989680at2759"/>
<reference evidence="2" key="1">
    <citation type="submission" date="2021-04" db="EMBL/GenBank/DDBJ databases">
        <authorList>
            <person name="Chebbi M.A.C M."/>
        </authorList>
    </citation>
    <scope>NUCLEOTIDE SEQUENCE</scope>
</reference>
<dbReference type="InterPro" id="IPR043502">
    <property type="entry name" value="DNA/RNA_pol_sf"/>
</dbReference>
<protein>
    <recommendedName>
        <fullName evidence="1">Reverse transcriptase domain-containing protein</fullName>
    </recommendedName>
</protein>
<dbReference type="AlphaFoldDB" id="A0A8J2MET4"/>
<dbReference type="Proteomes" id="UP000786811">
    <property type="component" value="Unassembled WGS sequence"/>
</dbReference>
<dbReference type="PANTHER" id="PTHR47027:SF20">
    <property type="entry name" value="REVERSE TRANSCRIPTASE-LIKE PROTEIN WITH RNA-DIRECTED DNA POLYMERASE DOMAIN"/>
    <property type="match status" value="1"/>
</dbReference>
<dbReference type="Pfam" id="PF00078">
    <property type="entry name" value="RVT_1"/>
    <property type="match status" value="1"/>
</dbReference>
<proteinExistence type="predicted"/>
<evidence type="ECO:0000313" key="2">
    <source>
        <dbReference type="EMBL" id="CAG5087800.1"/>
    </source>
</evidence>
<accession>A0A8J2MET4</accession>
<name>A0A8J2MET4_COTCN</name>
<dbReference type="Gene3D" id="3.30.70.270">
    <property type="match status" value="1"/>
</dbReference>
<gene>
    <name evidence="2" type="ORF">HICCMSTLAB_LOCUS4611</name>
</gene>
<dbReference type="PANTHER" id="PTHR47027">
    <property type="entry name" value="REVERSE TRANSCRIPTASE DOMAIN-CONTAINING PROTEIN"/>
    <property type="match status" value="1"/>
</dbReference>
<dbReference type="InterPro" id="IPR043128">
    <property type="entry name" value="Rev_trsase/Diguanyl_cyclase"/>
</dbReference>
<dbReference type="SUPFAM" id="SSF56672">
    <property type="entry name" value="DNA/RNA polymerases"/>
    <property type="match status" value="1"/>
</dbReference>
<feature type="domain" description="Reverse transcriptase" evidence="1">
    <location>
        <begin position="1"/>
        <end position="155"/>
    </location>
</feature>
<dbReference type="EMBL" id="CAJNRD030001119">
    <property type="protein sequence ID" value="CAG5087800.1"/>
    <property type="molecule type" value="Genomic_DNA"/>
</dbReference>
<evidence type="ECO:0000313" key="3">
    <source>
        <dbReference type="Proteomes" id="UP000786811"/>
    </source>
</evidence>
<organism evidence="2 3">
    <name type="scientific">Cotesia congregata</name>
    <name type="common">Parasitoid wasp</name>
    <name type="synonym">Apanteles congregatus</name>
    <dbReference type="NCBI Taxonomy" id="51543"/>
    <lineage>
        <taxon>Eukaryota</taxon>
        <taxon>Metazoa</taxon>
        <taxon>Ecdysozoa</taxon>
        <taxon>Arthropoda</taxon>
        <taxon>Hexapoda</taxon>
        <taxon>Insecta</taxon>
        <taxon>Pterygota</taxon>
        <taxon>Neoptera</taxon>
        <taxon>Endopterygota</taxon>
        <taxon>Hymenoptera</taxon>
        <taxon>Apocrita</taxon>
        <taxon>Ichneumonoidea</taxon>
        <taxon>Braconidae</taxon>
        <taxon>Microgastrinae</taxon>
        <taxon>Cotesia</taxon>
    </lineage>
</organism>
<dbReference type="PROSITE" id="PS50878">
    <property type="entry name" value="RT_POL"/>
    <property type="match status" value="1"/>
</dbReference>
<dbReference type="InterPro" id="IPR000477">
    <property type="entry name" value="RT_dom"/>
</dbReference>
<evidence type="ECO:0000259" key="1">
    <source>
        <dbReference type="PROSITE" id="PS50878"/>
    </source>
</evidence>
<comment type="caution">
    <text evidence="2">The sequence shown here is derived from an EMBL/GenBank/DDBJ whole genome shotgun (WGS) entry which is preliminary data.</text>
</comment>